<feature type="domain" description="BFN" evidence="1">
    <location>
        <begin position="7"/>
        <end position="139"/>
    </location>
</feature>
<evidence type="ECO:0000259" key="1">
    <source>
        <dbReference type="PROSITE" id="PS51658"/>
    </source>
</evidence>
<dbReference type="PANTHER" id="PTHR15160">
    <property type="entry name" value="VON HIPPEL-LINDAU PROTEIN"/>
    <property type="match status" value="1"/>
</dbReference>
<dbReference type="InterPro" id="IPR003729">
    <property type="entry name" value="Bi_nuclease_dom"/>
</dbReference>
<proteinExistence type="predicted"/>
<dbReference type="InterPro" id="IPR036104">
    <property type="entry name" value="BFN_sf"/>
</dbReference>
<dbReference type="Gene3D" id="3.10.690.10">
    <property type="entry name" value="Bifunctional nuclease domain"/>
    <property type="match status" value="1"/>
</dbReference>
<organism evidence="2">
    <name type="scientific">Desulfomonile tiedjei</name>
    <dbReference type="NCBI Taxonomy" id="2358"/>
    <lineage>
        <taxon>Bacteria</taxon>
        <taxon>Pseudomonadati</taxon>
        <taxon>Thermodesulfobacteriota</taxon>
        <taxon>Desulfomonilia</taxon>
        <taxon>Desulfomonilales</taxon>
        <taxon>Desulfomonilaceae</taxon>
        <taxon>Desulfomonile</taxon>
    </lineage>
</organism>
<dbReference type="EMBL" id="DTGT01000168">
    <property type="protein sequence ID" value="HGH60727.1"/>
    <property type="molecule type" value="Genomic_DNA"/>
</dbReference>
<dbReference type="PANTHER" id="PTHR15160:SF1">
    <property type="entry name" value="VON HIPPEL-LINDAU DISEASE TUMOR SUPPRESSOR"/>
    <property type="match status" value="1"/>
</dbReference>
<comment type="caution">
    <text evidence="2">The sequence shown here is derived from an EMBL/GenBank/DDBJ whole genome shotgun (WGS) entry which is preliminary data.</text>
</comment>
<name>A0A7C4ARR3_9BACT</name>
<dbReference type="SUPFAM" id="SSF103256">
    <property type="entry name" value="Hypothetical protein TM0160"/>
    <property type="match status" value="1"/>
</dbReference>
<reference evidence="2" key="1">
    <citation type="journal article" date="2020" name="mSystems">
        <title>Genome- and Community-Level Interaction Insights into Carbon Utilization and Element Cycling Functions of Hydrothermarchaeota in Hydrothermal Sediment.</title>
        <authorList>
            <person name="Zhou Z."/>
            <person name="Liu Y."/>
            <person name="Xu W."/>
            <person name="Pan J."/>
            <person name="Luo Z.H."/>
            <person name="Li M."/>
        </authorList>
    </citation>
    <scope>NUCLEOTIDE SEQUENCE [LARGE SCALE GENOMIC DNA]</scope>
    <source>
        <strain evidence="2">SpSt-769</strain>
    </source>
</reference>
<evidence type="ECO:0000313" key="2">
    <source>
        <dbReference type="EMBL" id="HGH60727.1"/>
    </source>
</evidence>
<accession>A0A7C4ARR3</accession>
<dbReference type="GO" id="GO:0004518">
    <property type="term" value="F:nuclease activity"/>
    <property type="evidence" value="ECO:0007669"/>
    <property type="project" value="InterPro"/>
</dbReference>
<dbReference type="PROSITE" id="PS51658">
    <property type="entry name" value="BFN"/>
    <property type="match status" value="1"/>
</dbReference>
<gene>
    <name evidence="2" type="ORF">ENV54_05455</name>
</gene>
<dbReference type="AlphaFoldDB" id="A0A7C4ARR3"/>
<protein>
    <submittedName>
        <fullName evidence="2">Bifunctional nuclease family protein</fullName>
    </submittedName>
</protein>
<sequence>MKDKKEFKEMTITGIVSDTRNMQPVVILKEKSGERELYIWIGPVEAMALQRALTKEVFQRPLTHELLRTIMEKTGVTLEHIEIDDLRDHTYYATIYLKDAHSKLVTVDARPSDSLVLATWTGVPIYVSEGVIEGMTQTDQEEAARQKIIFTQQDVEGTDEELTKILERINPDDLGNA</sequence>
<dbReference type="Pfam" id="PF02577">
    <property type="entry name" value="BFN_dom"/>
    <property type="match status" value="1"/>
</dbReference>